<accession>A0ABX2RB77</accession>
<dbReference type="RefSeq" id="WP_028052176.1">
    <property type="nucleotide sequence ID" value="NZ_ATYG01000016.1"/>
</dbReference>
<evidence type="ECO:0000313" key="1">
    <source>
        <dbReference type="EMBL" id="NYE58431.1"/>
    </source>
</evidence>
<dbReference type="Proteomes" id="UP000604066">
    <property type="component" value="Unassembled WGS sequence"/>
</dbReference>
<gene>
    <name evidence="1" type="ORF">HDG70_002182</name>
</gene>
<comment type="caution">
    <text evidence="1">The sequence shown here is derived from an EMBL/GenBank/DDBJ whole genome shotgun (WGS) entry which is preliminary data.</text>
</comment>
<evidence type="ECO:0000313" key="2">
    <source>
        <dbReference type="Proteomes" id="UP000604066"/>
    </source>
</evidence>
<name>A0ABX2RB77_9THEO</name>
<protein>
    <submittedName>
        <fullName evidence="1">Uncharacterized protein</fullName>
    </submittedName>
</protein>
<organism evidence="1 2">
    <name type="scientific">Carboxydothermus ferrireducens DSM 11255</name>
    <dbReference type="NCBI Taxonomy" id="1119529"/>
    <lineage>
        <taxon>Bacteria</taxon>
        <taxon>Bacillati</taxon>
        <taxon>Bacillota</taxon>
        <taxon>Clostridia</taxon>
        <taxon>Thermoanaerobacterales</taxon>
        <taxon>Thermoanaerobacteraceae</taxon>
        <taxon>Carboxydothermus</taxon>
    </lineage>
</organism>
<keyword evidence="2" id="KW-1185">Reference proteome</keyword>
<sequence>MVSPPTGFKTIMSITTDEFELVISGKIENQKVVRLKINFNQEAYFDVQYFGKGSCIVKTVDCFGNLAINNGNVMMPAFFEENLYQMYLEKKEDIDIEIYHISDEIKNSFCQYGKVIVGSFNFSGEVGHTVFKVKNKDKILLLPLTLIDHI</sequence>
<dbReference type="EMBL" id="JACCBS010000003">
    <property type="protein sequence ID" value="NYE58431.1"/>
    <property type="molecule type" value="Genomic_DNA"/>
</dbReference>
<reference evidence="1 2" key="1">
    <citation type="submission" date="2020-07" db="EMBL/GenBank/DDBJ databases">
        <title>Genomic Encyclopedia of Type Strains, Phase III (KMG-III): the genomes of soil and plant-associated and newly described type strains.</title>
        <authorList>
            <person name="Whitman W."/>
        </authorList>
    </citation>
    <scope>NUCLEOTIDE SEQUENCE [LARGE SCALE GENOMIC DNA]</scope>
    <source>
        <strain evidence="1 2">DSM 11255</strain>
    </source>
</reference>
<proteinExistence type="predicted"/>